<reference evidence="2" key="1">
    <citation type="submission" date="2020-06" db="EMBL/GenBank/DDBJ databases">
        <title>WGS assembly of Ceratodon purpureus strain R40.</title>
        <authorList>
            <person name="Carey S.B."/>
            <person name="Jenkins J."/>
            <person name="Shu S."/>
            <person name="Lovell J.T."/>
            <person name="Sreedasyam A."/>
            <person name="Maumus F."/>
            <person name="Tiley G.P."/>
            <person name="Fernandez-Pozo N."/>
            <person name="Barry K."/>
            <person name="Chen C."/>
            <person name="Wang M."/>
            <person name="Lipzen A."/>
            <person name="Daum C."/>
            <person name="Saski C.A."/>
            <person name="Payton A.C."/>
            <person name="Mcbreen J.C."/>
            <person name="Conrad R.E."/>
            <person name="Kollar L.M."/>
            <person name="Olsson S."/>
            <person name="Huttunen S."/>
            <person name="Landis J.B."/>
            <person name="Wickett N.J."/>
            <person name="Johnson M.G."/>
            <person name="Rensing S.A."/>
            <person name="Grimwood J."/>
            <person name="Schmutz J."/>
            <person name="Mcdaniel S.F."/>
        </authorList>
    </citation>
    <scope>NUCLEOTIDE SEQUENCE</scope>
    <source>
        <strain evidence="2">R40</strain>
    </source>
</reference>
<dbReference type="Proteomes" id="UP000822688">
    <property type="component" value="Chromosome 3"/>
</dbReference>
<dbReference type="EMBL" id="CM026423">
    <property type="protein sequence ID" value="KAG0583523.1"/>
    <property type="molecule type" value="Genomic_DNA"/>
</dbReference>
<keyword evidence="1" id="KW-0732">Signal</keyword>
<gene>
    <name evidence="2" type="ORF">KC19_3G143700</name>
</gene>
<evidence type="ECO:0000313" key="2">
    <source>
        <dbReference type="EMBL" id="KAG0583523.1"/>
    </source>
</evidence>
<keyword evidence="3" id="KW-1185">Reference proteome</keyword>
<dbReference type="AlphaFoldDB" id="A0A8T0IM35"/>
<sequence length="71" mass="7604">MRFIKHIKHIVSLCMVSVCMGHNTKCVVIETATDSTYASVQFAVDLLNVCPSVLSDVGVPGRLDSGSLIPV</sequence>
<evidence type="ECO:0000256" key="1">
    <source>
        <dbReference type="SAM" id="SignalP"/>
    </source>
</evidence>
<proteinExistence type="predicted"/>
<evidence type="ECO:0000313" key="3">
    <source>
        <dbReference type="Proteomes" id="UP000822688"/>
    </source>
</evidence>
<accession>A0A8T0IM35</accession>
<feature type="signal peptide" evidence="1">
    <location>
        <begin position="1"/>
        <end position="21"/>
    </location>
</feature>
<comment type="caution">
    <text evidence="2">The sequence shown here is derived from an EMBL/GenBank/DDBJ whole genome shotgun (WGS) entry which is preliminary data.</text>
</comment>
<name>A0A8T0IM35_CERPU</name>
<protein>
    <submittedName>
        <fullName evidence="2">Uncharacterized protein</fullName>
    </submittedName>
</protein>
<feature type="chain" id="PRO_5035883658" evidence="1">
    <location>
        <begin position="22"/>
        <end position="71"/>
    </location>
</feature>
<organism evidence="2 3">
    <name type="scientific">Ceratodon purpureus</name>
    <name type="common">Fire moss</name>
    <name type="synonym">Dicranum purpureum</name>
    <dbReference type="NCBI Taxonomy" id="3225"/>
    <lineage>
        <taxon>Eukaryota</taxon>
        <taxon>Viridiplantae</taxon>
        <taxon>Streptophyta</taxon>
        <taxon>Embryophyta</taxon>
        <taxon>Bryophyta</taxon>
        <taxon>Bryophytina</taxon>
        <taxon>Bryopsida</taxon>
        <taxon>Dicranidae</taxon>
        <taxon>Pseudoditrichales</taxon>
        <taxon>Ditrichaceae</taxon>
        <taxon>Ceratodon</taxon>
    </lineage>
</organism>